<feature type="domain" description="Bacterial spore germination immunoglobulin-like" evidence="3">
    <location>
        <begin position="132"/>
        <end position="218"/>
    </location>
</feature>
<dbReference type="AlphaFoldDB" id="A0A8J3A9F0"/>
<accession>A0A8J3A9F0</accession>
<proteinExistence type="predicted"/>
<evidence type="ECO:0000313" key="4">
    <source>
        <dbReference type="EMBL" id="GGI05116.1"/>
    </source>
</evidence>
<reference evidence="4" key="2">
    <citation type="submission" date="2020-09" db="EMBL/GenBank/DDBJ databases">
        <authorList>
            <person name="Sun Q."/>
            <person name="Zhou Y."/>
        </authorList>
    </citation>
    <scope>NUCLEOTIDE SEQUENCE</scope>
    <source>
        <strain evidence="4">CGMCC 1.14988</strain>
    </source>
</reference>
<dbReference type="Proteomes" id="UP000650511">
    <property type="component" value="Unassembled WGS sequence"/>
</dbReference>
<sequence>MRRPVLRSLLLTTVVVLVTACGGGGGSEPSLVDPTGPADETVELPEDAPETDEAPDEEEQPEPLTEGDTAEDADEGQIGDTDAAPGADTDGAGDDATDGSAAAVDGAAAPDEAALADPCAGHQGREGEAFLEVVAPADEQQLGQLDGVELVGCSNVYEANVQWELYTGDGELLTDGFTTAECGSGCVGEFREELDLSAAQGEPFAELHVFSESPQDGSRDHLVAIPLVLT</sequence>
<gene>
    <name evidence="4" type="ORF">GCM10011354_12490</name>
</gene>
<keyword evidence="5" id="KW-1185">Reference proteome</keyword>
<feature type="compositionally biased region" description="Low complexity" evidence="1">
    <location>
        <begin position="79"/>
        <end position="90"/>
    </location>
</feature>
<dbReference type="PROSITE" id="PS51257">
    <property type="entry name" value="PROKAR_LIPOPROTEIN"/>
    <property type="match status" value="1"/>
</dbReference>
<dbReference type="Pfam" id="PF10648">
    <property type="entry name" value="Gmad2"/>
    <property type="match status" value="1"/>
</dbReference>
<feature type="compositionally biased region" description="Acidic residues" evidence="1">
    <location>
        <begin position="68"/>
        <end position="77"/>
    </location>
</feature>
<organism evidence="4 5">
    <name type="scientific">Egicoccus halophilus</name>
    <dbReference type="NCBI Taxonomy" id="1670830"/>
    <lineage>
        <taxon>Bacteria</taxon>
        <taxon>Bacillati</taxon>
        <taxon>Actinomycetota</taxon>
        <taxon>Nitriliruptoria</taxon>
        <taxon>Egicoccales</taxon>
        <taxon>Egicoccaceae</taxon>
        <taxon>Egicoccus</taxon>
    </lineage>
</organism>
<protein>
    <recommendedName>
        <fullName evidence="3">Bacterial spore germination immunoglobulin-like domain-containing protein</fullName>
    </recommendedName>
</protein>
<keyword evidence="2" id="KW-0732">Signal</keyword>
<evidence type="ECO:0000256" key="1">
    <source>
        <dbReference type="SAM" id="MobiDB-lite"/>
    </source>
</evidence>
<feature type="chain" id="PRO_5035260772" description="Bacterial spore germination immunoglobulin-like domain-containing protein" evidence="2">
    <location>
        <begin position="21"/>
        <end position="230"/>
    </location>
</feature>
<evidence type="ECO:0000256" key="2">
    <source>
        <dbReference type="SAM" id="SignalP"/>
    </source>
</evidence>
<dbReference type="InterPro" id="IPR018911">
    <property type="entry name" value="Gmad2_Ig-like_dom"/>
</dbReference>
<feature type="region of interest" description="Disordered" evidence="1">
    <location>
        <begin position="23"/>
        <end position="121"/>
    </location>
</feature>
<feature type="compositionally biased region" description="Acidic residues" evidence="1">
    <location>
        <begin position="40"/>
        <end position="61"/>
    </location>
</feature>
<dbReference type="RefSeq" id="WP_130649488.1">
    <property type="nucleotide sequence ID" value="NZ_BMHA01000004.1"/>
</dbReference>
<feature type="signal peptide" evidence="2">
    <location>
        <begin position="1"/>
        <end position="20"/>
    </location>
</feature>
<evidence type="ECO:0000313" key="5">
    <source>
        <dbReference type="Proteomes" id="UP000650511"/>
    </source>
</evidence>
<name>A0A8J3A9F0_9ACTN</name>
<comment type="caution">
    <text evidence="4">The sequence shown here is derived from an EMBL/GenBank/DDBJ whole genome shotgun (WGS) entry which is preliminary data.</text>
</comment>
<feature type="compositionally biased region" description="Low complexity" evidence="1">
    <location>
        <begin position="98"/>
        <end position="120"/>
    </location>
</feature>
<evidence type="ECO:0000259" key="3">
    <source>
        <dbReference type="Pfam" id="PF10648"/>
    </source>
</evidence>
<reference evidence="4" key="1">
    <citation type="journal article" date="2014" name="Int. J. Syst. Evol. Microbiol.">
        <title>Complete genome sequence of Corynebacterium casei LMG S-19264T (=DSM 44701T), isolated from a smear-ripened cheese.</title>
        <authorList>
            <consortium name="US DOE Joint Genome Institute (JGI-PGF)"/>
            <person name="Walter F."/>
            <person name="Albersmeier A."/>
            <person name="Kalinowski J."/>
            <person name="Ruckert C."/>
        </authorList>
    </citation>
    <scope>NUCLEOTIDE SEQUENCE</scope>
    <source>
        <strain evidence="4">CGMCC 1.14988</strain>
    </source>
</reference>
<dbReference type="EMBL" id="BMHA01000004">
    <property type="protein sequence ID" value="GGI05116.1"/>
    <property type="molecule type" value="Genomic_DNA"/>
</dbReference>
<dbReference type="OrthoDB" id="4720181at2"/>